<dbReference type="EMBL" id="VISQ01000001">
    <property type="protein sequence ID" value="TVZ68814.1"/>
    <property type="molecule type" value="Genomic_DNA"/>
</dbReference>
<dbReference type="AlphaFoldDB" id="A0A542D876"/>
<dbReference type="Pfam" id="PF13472">
    <property type="entry name" value="Lipase_GDSL_2"/>
    <property type="match status" value="1"/>
</dbReference>
<accession>A0A542D876</accession>
<dbReference type="SUPFAM" id="SSF52266">
    <property type="entry name" value="SGNH hydrolase"/>
    <property type="match status" value="1"/>
</dbReference>
<organism evidence="2">
    <name type="scientific">Serratia fonticola</name>
    <dbReference type="NCBI Taxonomy" id="47917"/>
    <lineage>
        <taxon>Bacteria</taxon>
        <taxon>Pseudomonadati</taxon>
        <taxon>Pseudomonadota</taxon>
        <taxon>Gammaproteobacteria</taxon>
        <taxon>Enterobacterales</taxon>
        <taxon>Yersiniaceae</taxon>
        <taxon>Serratia</taxon>
    </lineage>
</organism>
<dbReference type="GO" id="GO:0016788">
    <property type="term" value="F:hydrolase activity, acting on ester bonds"/>
    <property type="evidence" value="ECO:0007669"/>
    <property type="project" value="UniProtKB-ARBA"/>
</dbReference>
<reference evidence="2" key="2">
    <citation type="submission" date="2019-08" db="EMBL/GenBank/DDBJ databases">
        <title>Investigation of anaerobic lignin degradation for improved lignocellulosic biofuels.</title>
        <authorList>
            <person name="Deangelis K.PhD."/>
        </authorList>
    </citation>
    <scope>NUCLEOTIDE SEQUENCE [LARGE SCALE GENOMIC DNA]</scope>
    <source>
        <strain evidence="2">128R</strain>
    </source>
</reference>
<comment type="caution">
    <text evidence="2">The sequence shown here is derived from an EMBL/GenBank/DDBJ whole genome shotgun (WGS) entry which is preliminary data.</text>
</comment>
<dbReference type="Gene3D" id="2.60.120.1360">
    <property type="match status" value="1"/>
</dbReference>
<gene>
    <name evidence="2" type="ORF">FHU10_1270</name>
</gene>
<feature type="domain" description="SGNH hydrolase-type esterase" evidence="1">
    <location>
        <begin position="846"/>
        <end position="982"/>
    </location>
</feature>
<reference evidence="2" key="1">
    <citation type="submission" date="2019-06" db="EMBL/GenBank/DDBJ databases">
        <authorList>
            <person name="Deangelis K."/>
            <person name="Huntemann M."/>
            <person name="Clum A."/>
            <person name="Pillay M."/>
            <person name="Palaniappan K."/>
            <person name="Varghese N."/>
            <person name="Mikhailova N."/>
            <person name="Stamatis D."/>
            <person name="Reddy T."/>
            <person name="Daum C."/>
            <person name="Shapiro N."/>
            <person name="Ivanova N."/>
            <person name="Kyrpides N."/>
            <person name="Woyke T."/>
        </authorList>
    </citation>
    <scope>NUCLEOTIDE SEQUENCE [LARGE SCALE GENOMIC DNA]</scope>
    <source>
        <strain evidence="2">128R</strain>
    </source>
</reference>
<sequence length="998" mass="106503">MAKINEQSVWEPEIYRLTTEAAVLGFNADDNSDGPSNVQGQQLANRTLFLRDELTAYNGLIKSGELPFTSVAQAQAAINSGKIINGGIFSVRSEDLEVWAAEYINSNGIATPTGKVLSSDEVVRRSNLLFDSFNEYSSKNITFGNWDWYSGATPTFSLSDKDLPLTTPVIKASGITSFDKFYDLTQLPISAGDTMTFSIIAWFQNTGGKFHVFFLDSTRSQLSVTSSDPLTSGIVAPNLVCLVPSGAVSVRIRVQNTIDGSFKIGAYAAALGRFQAEFSRSIPSKSQQDALGTPTNIVYDPFNEMLSVRPKQGLPAGVVDAMSYAGILIKNSSNSPWGKNGIQAAVGANADRILALSSLGVMPGDIITVRVAAFFSAVNGAIQIFCRNQDGVLSSTTLTAKSSGFADKNSTLTIPDLTTYITVRVSGAMMKELLAIAIAVGKSVPEYIYGSLPAEYSGYQRQQPNLWPDPWFRRYETGETQIDGYGPAVVAGVANPAYVADYIASPFARKKSLIIPVGGGQTDINISASRLGLKAGDSLTITLGVVAAQAINLAAYFRTSTGTVISSSASQQYQFPSMQYQQLVKAIDVTQEIADTADYLQVRVMNGQTVGAAGVYIVARGIFVGNSSPVLCDDTYNDDSVRIIANSPTINANTLRETHKRLMHRKLNQSATLVTAHIGDSWTHLWNRWSGIFAGKMQADFGSAGIGYIGFGYPSDSAFGQYNGNVLGQITLTKTGAWTPNYASTESADICSVSSSDTAATFRVNGVPASASSVRLFAKPKGIVQYSTNGGADWTQIDLSAFSNVAIATLTVPTTAFNIWFQPVTSVEIYGLDVQTTTDGVRCHKLGATGSSAQQWAAQVTKAAWQTSLTALAPNLVTILHGTNDQTSSRNPSAFAADIQTIITAVRAACPLSDVLVMMPAENQRNNAVPMAAYASVVRDVCAKNKVAFHNLQANYGDAPPDYASTSQRAWFNVDGIHPDPATGGGLPIVAAMMKLVE</sequence>
<dbReference type="CDD" id="cd00229">
    <property type="entry name" value="SGNH_hydrolase"/>
    <property type="match status" value="1"/>
</dbReference>
<dbReference type="InterPro" id="IPR013830">
    <property type="entry name" value="SGNH_hydro"/>
</dbReference>
<evidence type="ECO:0000259" key="1">
    <source>
        <dbReference type="Pfam" id="PF13472"/>
    </source>
</evidence>
<protein>
    <submittedName>
        <fullName evidence="2">Lysophospholipase L1-like esterase</fullName>
    </submittedName>
</protein>
<dbReference type="Gene3D" id="3.40.50.1110">
    <property type="entry name" value="SGNH hydrolase"/>
    <property type="match status" value="1"/>
</dbReference>
<evidence type="ECO:0000313" key="2">
    <source>
        <dbReference type="EMBL" id="TVZ68814.1"/>
    </source>
</evidence>
<name>A0A542D876_SERFO</name>
<proteinExistence type="predicted"/>
<dbReference type="InterPro" id="IPR036514">
    <property type="entry name" value="SGNH_hydro_sf"/>
</dbReference>